<gene>
    <name evidence="2" type="ORF">HJC23_007536</name>
</gene>
<comment type="caution">
    <text evidence="2">The sequence shown here is derived from an EMBL/GenBank/DDBJ whole genome shotgun (WGS) entry which is preliminary data.</text>
</comment>
<proteinExistence type="predicted"/>
<evidence type="ECO:0000256" key="1">
    <source>
        <dbReference type="SAM" id="MobiDB-lite"/>
    </source>
</evidence>
<sequence>MMTMDTNDMSDSHPTSIELLEGEVTAPSDIDESLGRESRAWNWTISNRRDDIKWGS</sequence>
<dbReference type="EMBL" id="JABMIG020000358">
    <property type="protein sequence ID" value="KAL3780212.1"/>
    <property type="molecule type" value="Genomic_DNA"/>
</dbReference>
<dbReference type="AlphaFoldDB" id="A0ABD3NX71"/>
<dbReference type="Proteomes" id="UP001516023">
    <property type="component" value="Unassembled WGS sequence"/>
</dbReference>
<evidence type="ECO:0000313" key="3">
    <source>
        <dbReference type="Proteomes" id="UP001516023"/>
    </source>
</evidence>
<evidence type="ECO:0000313" key="2">
    <source>
        <dbReference type="EMBL" id="KAL3780212.1"/>
    </source>
</evidence>
<keyword evidence="3" id="KW-1185">Reference proteome</keyword>
<protein>
    <submittedName>
        <fullName evidence="2">Uncharacterized protein</fullName>
    </submittedName>
</protein>
<reference evidence="2 3" key="1">
    <citation type="journal article" date="2020" name="G3 (Bethesda)">
        <title>Improved Reference Genome for Cyclotella cryptica CCMP332, a Model for Cell Wall Morphogenesis, Salinity Adaptation, and Lipid Production in Diatoms (Bacillariophyta).</title>
        <authorList>
            <person name="Roberts W.R."/>
            <person name="Downey K.M."/>
            <person name="Ruck E.C."/>
            <person name="Traller J.C."/>
            <person name="Alverson A.J."/>
        </authorList>
    </citation>
    <scope>NUCLEOTIDE SEQUENCE [LARGE SCALE GENOMIC DNA]</scope>
    <source>
        <strain evidence="2 3">CCMP332</strain>
    </source>
</reference>
<name>A0ABD3NX71_9STRA</name>
<accession>A0ABD3NX71</accession>
<organism evidence="2 3">
    <name type="scientific">Cyclotella cryptica</name>
    <dbReference type="NCBI Taxonomy" id="29204"/>
    <lineage>
        <taxon>Eukaryota</taxon>
        <taxon>Sar</taxon>
        <taxon>Stramenopiles</taxon>
        <taxon>Ochrophyta</taxon>
        <taxon>Bacillariophyta</taxon>
        <taxon>Coscinodiscophyceae</taxon>
        <taxon>Thalassiosirophycidae</taxon>
        <taxon>Stephanodiscales</taxon>
        <taxon>Stephanodiscaceae</taxon>
        <taxon>Cyclotella</taxon>
    </lineage>
</organism>
<feature type="region of interest" description="Disordered" evidence="1">
    <location>
        <begin position="1"/>
        <end position="31"/>
    </location>
</feature>